<dbReference type="RefSeq" id="WP_173413102.1">
    <property type="nucleotide sequence ID" value="NZ_CP054139.1"/>
</dbReference>
<protein>
    <submittedName>
        <fullName evidence="3">Helix-turn-helix transcriptional regulator</fullName>
    </submittedName>
</protein>
<evidence type="ECO:0000313" key="3">
    <source>
        <dbReference type="EMBL" id="QKJ28400.1"/>
    </source>
</evidence>
<keyword evidence="4" id="KW-1185">Reference proteome</keyword>
<dbReference type="SMART" id="SM00530">
    <property type="entry name" value="HTH_XRE"/>
    <property type="match status" value="1"/>
</dbReference>
<feature type="domain" description="HTH cro/C1-type" evidence="2">
    <location>
        <begin position="16"/>
        <end position="69"/>
    </location>
</feature>
<proteinExistence type="predicted"/>
<dbReference type="Gene3D" id="1.10.260.40">
    <property type="entry name" value="lambda repressor-like DNA-binding domains"/>
    <property type="match status" value="1"/>
</dbReference>
<gene>
    <name evidence="3" type="ORF">HQ865_01035</name>
</gene>
<organism evidence="3 4">
    <name type="scientific">Mucilaginibacter mali</name>
    <dbReference type="NCBI Taxonomy" id="2740462"/>
    <lineage>
        <taxon>Bacteria</taxon>
        <taxon>Pseudomonadati</taxon>
        <taxon>Bacteroidota</taxon>
        <taxon>Sphingobacteriia</taxon>
        <taxon>Sphingobacteriales</taxon>
        <taxon>Sphingobacteriaceae</taxon>
        <taxon>Mucilaginibacter</taxon>
    </lineage>
</organism>
<dbReference type="PROSITE" id="PS50943">
    <property type="entry name" value="HTH_CROC1"/>
    <property type="match status" value="1"/>
</dbReference>
<dbReference type="EMBL" id="CP054139">
    <property type="protein sequence ID" value="QKJ28400.1"/>
    <property type="molecule type" value="Genomic_DNA"/>
</dbReference>
<reference evidence="3 4" key="1">
    <citation type="submission" date="2020-05" db="EMBL/GenBank/DDBJ databases">
        <title>Mucilaginibacter mali sp. nov.</title>
        <authorList>
            <person name="Kim H.S."/>
            <person name="Lee K.C."/>
            <person name="Suh M.K."/>
            <person name="Kim J.-S."/>
            <person name="Han K.-I."/>
            <person name="Eom M.K."/>
            <person name="Shin Y.K."/>
            <person name="Lee J.-S."/>
        </authorList>
    </citation>
    <scope>NUCLEOTIDE SEQUENCE [LARGE SCALE GENOMIC DNA]</scope>
    <source>
        <strain evidence="3 4">G2-14</strain>
    </source>
</reference>
<name>A0A7D4UMP4_9SPHI</name>
<dbReference type="PANTHER" id="PTHR46558">
    <property type="entry name" value="TRACRIPTIONAL REGULATORY PROTEIN-RELATED-RELATED"/>
    <property type="match status" value="1"/>
</dbReference>
<sequence>MDSVVNDKPLHIGKKIERVRKLRGLTQEDVAVGLGITKQAVSKIEQSENIEEDRLKQIADVLGVTLEGLKSFRDETVLFTANFYEGSSVTNSSINTRECTQINNPIEKIIELYESILKVEREKIDILMNKKND</sequence>
<dbReference type="SUPFAM" id="SSF47413">
    <property type="entry name" value="lambda repressor-like DNA-binding domains"/>
    <property type="match status" value="1"/>
</dbReference>
<evidence type="ECO:0000259" key="2">
    <source>
        <dbReference type="PROSITE" id="PS50943"/>
    </source>
</evidence>
<dbReference type="Proteomes" id="UP000505355">
    <property type="component" value="Chromosome"/>
</dbReference>
<dbReference type="PANTHER" id="PTHR46558:SF4">
    <property type="entry name" value="DNA-BIDING PHAGE PROTEIN"/>
    <property type="match status" value="1"/>
</dbReference>
<dbReference type="KEGG" id="mmab:HQ865_01035"/>
<dbReference type="InterPro" id="IPR001387">
    <property type="entry name" value="Cro/C1-type_HTH"/>
</dbReference>
<accession>A0A7D4UMP4</accession>
<evidence type="ECO:0000313" key="4">
    <source>
        <dbReference type="Proteomes" id="UP000505355"/>
    </source>
</evidence>
<dbReference type="AlphaFoldDB" id="A0A7D4UMP4"/>
<dbReference type="GO" id="GO:0003677">
    <property type="term" value="F:DNA binding"/>
    <property type="evidence" value="ECO:0007669"/>
    <property type="project" value="UniProtKB-KW"/>
</dbReference>
<keyword evidence="1" id="KW-0238">DNA-binding</keyword>
<evidence type="ECO:0000256" key="1">
    <source>
        <dbReference type="ARBA" id="ARBA00023125"/>
    </source>
</evidence>
<dbReference type="CDD" id="cd00093">
    <property type="entry name" value="HTH_XRE"/>
    <property type="match status" value="1"/>
</dbReference>
<dbReference type="Pfam" id="PF01381">
    <property type="entry name" value="HTH_3"/>
    <property type="match status" value="1"/>
</dbReference>
<dbReference type="InterPro" id="IPR010982">
    <property type="entry name" value="Lambda_DNA-bd_dom_sf"/>
</dbReference>